<keyword evidence="3" id="KW-0843">Virulence</keyword>
<dbReference type="Proteomes" id="UP000016934">
    <property type="component" value="Unassembled WGS sequence"/>
</dbReference>
<dbReference type="SUPFAM" id="SSF54106">
    <property type="entry name" value="LysM domain"/>
    <property type="match status" value="2"/>
</dbReference>
<reference evidence="8" key="2">
    <citation type="journal article" date="2013" name="PLoS Genet.">
        <title>Comparative genome structure, secondary metabolite, and effector coding capacity across Cochliobolus pathogens.</title>
        <authorList>
            <person name="Condon B.J."/>
            <person name="Leng Y."/>
            <person name="Wu D."/>
            <person name="Bushley K.E."/>
            <person name="Ohm R.A."/>
            <person name="Otillar R."/>
            <person name="Martin J."/>
            <person name="Schackwitz W."/>
            <person name="Grimwood J."/>
            <person name="MohdZainudin N."/>
            <person name="Xue C."/>
            <person name="Wang R."/>
            <person name="Manning V.A."/>
            <person name="Dhillon B."/>
            <person name="Tu Z.J."/>
            <person name="Steffenson B.J."/>
            <person name="Salamov A."/>
            <person name="Sun H."/>
            <person name="Lowry S."/>
            <person name="LaButti K."/>
            <person name="Han J."/>
            <person name="Copeland A."/>
            <person name="Lindquist E."/>
            <person name="Barry K."/>
            <person name="Schmutz J."/>
            <person name="Baker S.E."/>
            <person name="Ciuffetti L.M."/>
            <person name="Grigoriev I.V."/>
            <person name="Zhong S."/>
            <person name="Turgeon B.G."/>
        </authorList>
    </citation>
    <scope>NUCLEOTIDE SEQUENCE [LARGE SCALE GENOMIC DNA]</scope>
    <source>
        <strain evidence="8">ND90Pr / ATCC 201652</strain>
    </source>
</reference>
<dbReference type="AlphaFoldDB" id="M2SZ69"/>
<keyword evidence="8" id="KW-1185">Reference proteome</keyword>
<evidence type="ECO:0000313" key="7">
    <source>
        <dbReference type="EMBL" id="EMD62251.1"/>
    </source>
</evidence>
<dbReference type="RefSeq" id="XP_007702529.1">
    <property type="nucleotide sequence ID" value="XM_007704339.1"/>
</dbReference>
<dbReference type="OrthoDB" id="5985073at2759"/>
<evidence type="ECO:0000256" key="2">
    <source>
        <dbReference type="ARBA" id="ARBA00022729"/>
    </source>
</evidence>
<feature type="domain" description="LysM" evidence="6">
    <location>
        <begin position="255"/>
        <end position="303"/>
    </location>
</feature>
<dbReference type="STRING" id="665912.M2SZ69"/>
<dbReference type="CDD" id="cd00118">
    <property type="entry name" value="LysM"/>
    <property type="match status" value="3"/>
</dbReference>
<evidence type="ECO:0000256" key="3">
    <source>
        <dbReference type="ARBA" id="ARBA00023026"/>
    </source>
</evidence>
<feature type="chain" id="PRO_5004025456" evidence="5">
    <location>
        <begin position="20"/>
        <end position="769"/>
    </location>
</feature>
<dbReference type="PROSITE" id="PS51782">
    <property type="entry name" value="LYSM"/>
    <property type="match status" value="4"/>
</dbReference>
<feature type="signal peptide" evidence="5">
    <location>
        <begin position="1"/>
        <end position="19"/>
    </location>
</feature>
<dbReference type="InterPro" id="IPR052210">
    <property type="entry name" value="LysM1-like"/>
</dbReference>
<dbReference type="EMBL" id="KB445647">
    <property type="protein sequence ID" value="EMD62251.1"/>
    <property type="molecule type" value="Genomic_DNA"/>
</dbReference>
<dbReference type="GeneID" id="19133408"/>
<name>M2SZ69_COCSN</name>
<accession>M2SZ69</accession>
<sequence>MFLFALITLIFTPIRLAVAQSYQLHPVVGSGLFNASSICQSVFSANVTCVNSIGQLYANPFYDPGDAELTALCTSACASSLDRQRTRVKGACRGAQYYDEYEDTYWLPQYLDEFILYAYNVACLKRSTGEFCTSYLRNLKTAADCDECIIKAFQLQVNSPFAVDDGVRQNYASLTSSCKATQYPTTVATSLLLSTPTPTATCSGTTYVIQPTDTYRSVSQKQSVSTDHLLSSNGLPYNMTSFPKSGSLCISNRCKTYVLAQNDTCTSVAAKASISTVRLRAWNANINELCSNLARFTGDTICISNPYGDFSMPDTPTATPVETPAPLPTDLGNGIAPNVTSRCGKYYKVDVGDDCSTVSLKFNVAAKDLVFLNPMLNGNCTNLWLNYTYCVQPVGDINTYPGYGAGPTVTLPPFTAGPKTSLSWVDPAPTLAPGNIIIPLANDTRVDCHNYMWINGTNSESLDCWSIAEAAGLQREQFALWNPSIDKNAAGVEDRSYNYDCALQTSMSYCMGIAAPTPYWKATPTARKPPSPRASGEIANCLFWMHVNTQLNCGVMVENFDLTMSEFYTMNPSVGADCLNLSLGSYYCIGTPDIPAIDGDVSITPSPTSTKPPTASGTPSPIQDGMVSGCTKFYLVIANDGCWAIANQNSISLNDFYAWNPAVGKDCATLQPNYYVCIGRASTTTSRATTTRVSTTSSATTTKPAAPGPTQSGIPANCNKWVAQKDGIYCYDMAQAAGISLDRLYALNPALNGDCSGLWLGYAYCIGTS</sequence>
<dbReference type="GO" id="GO:0008061">
    <property type="term" value="F:chitin binding"/>
    <property type="evidence" value="ECO:0007669"/>
    <property type="project" value="UniProtKB-KW"/>
</dbReference>
<gene>
    <name evidence="7" type="ORF">COCSADRAFT_183340</name>
</gene>
<keyword evidence="1" id="KW-0147">Chitin-binding</keyword>
<organism evidence="7 8">
    <name type="scientific">Cochliobolus sativus (strain ND90Pr / ATCC 201652)</name>
    <name type="common">Common root rot and spot blotch fungus</name>
    <name type="synonym">Bipolaris sorokiniana</name>
    <dbReference type="NCBI Taxonomy" id="665912"/>
    <lineage>
        <taxon>Eukaryota</taxon>
        <taxon>Fungi</taxon>
        <taxon>Dikarya</taxon>
        <taxon>Ascomycota</taxon>
        <taxon>Pezizomycotina</taxon>
        <taxon>Dothideomycetes</taxon>
        <taxon>Pleosporomycetidae</taxon>
        <taxon>Pleosporales</taxon>
        <taxon>Pleosporineae</taxon>
        <taxon>Pleosporaceae</taxon>
        <taxon>Bipolaris</taxon>
    </lineage>
</organism>
<evidence type="ECO:0000259" key="6">
    <source>
        <dbReference type="PROSITE" id="PS51782"/>
    </source>
</evidence>
<evidence type="ECO:0000256" key="1">
    <source>
        <dbReference type="ARBA" id="ARBA00022669"/>
    </source>
</evidence>
<feature type="compositionally biased region" description="Low complexity" evidence="4">
    <location>
        <begin position="688"/>
        <end position="702"/>
    </location>
</feature>
<feature type="region of interest" description="Disordered" evidence="4">
    <location>
        <begin position="601"/>
        <end position="623"/>
    </location>
</feature>
<dbReference type="eggNOG" id="KOG2806">
    <property type="taxonomic scope" value="Eukaryota"/>
</dbReference>
<dbReference type="SMART" id="SM00257">
    <property type="entry name" value="LysM"/>
    <property type="match status" value="3"/>
</dbReference>
<feature type="domain" description="LysM" evidence="6">
    <location>
        <begin position="345"/>
        <end position="391"/>
    </location>
</feature>
<feature type="domain" description="LysM" evidence="6">
    <location>
        <begin position="720"/>
        <end position="766"/>
    </location>
</feature>
<dbReference type="KEGG" id="bsc:COCSADRAFT_183340"/>
<keyword evidence="2 5" id="KW-0732">Signal</keyword>
<dbReference type="InterPro" id="IPR036779">
    <property type="entry name" value="LysM_dom_sf"/>
</dbReference>
<dbReference type="OMA" id="LTWNPNI"/>
<dbReference type="HOGENOM" id="CLU_010591_5_0_1"/>
<feature type="region of interest" description="Disordered" evidence="4">
    <location>
        <begin position="688"/>
        <end position="711"/>
    </location>
</feature>
<feature type="compositionally biased region" description="Low complexity" evidence="4">
    <location>
        <begin position="602"/>
        <end position="621"/>
    </location>
</feature>
<dbReference type="PANTHER" id="PTHR34997">
    <property type="entry name" value="AM15"/>
    <property type="match status" value="1"/>
</dbReference>
<evidence type="ECO:0000256" key="5">
    <source>
        <dbReference type="SAM" id="SignalP"/>
    </source>
</evidence>
<dbReference type="Gene3D" id="3.10.350.10">
    <property type="entry name" value="LysM domain"/>
    <property type="match status" value="5"/>
</dbReference>
<reference evidence="7 8" key="1">
    <citation type="journal article" date="2012" name="PLoS Pathog.">
        <title>Diverse lifestyles and strategies of plant pathogenesis encoded in the genomes of eighteen Dothideomycetes fungi.</title>
        <authorList>
            <person name="Ohm R.A."/>
            <person name="Feau N."/>
            <person name="Henrissat B."/>
            <person name="Schoch C.L."/>
            <person name="Horwitz B.A."/>
            <person name="Barry K.W."/>
            <person name="Condon B.J."/>
            <person name="Copeland A.C."/>
            <person name="Dhillon B."/>
            <person name="Glaser F."/>
            <person name="Hesse C.N."/>
            <person name="Kosti I."/>
            <person name="LaButti K."/>
            <person name="Lindquist E.A."/>
            <person name="Lucas S."/>
            <person name="Salamov A.A."/>
            <person name="Bradshaw R.E."/>
            <person name="Ciuffetti L."/>
            <person name="Hamelin R.C."/>
            <person name="Kema G.H.J."/>
            <person name="Lawrence C."/>
            <person name="Scott J.A."/>
            <person name="Spatafora J.W."/>
            <person name="Turgeon B.G."/>
            <person name="de Wit P.J.G.M."/>
            <person name="Zhong S."/>
            <person name="Goodwin S.B."/>
            <person name="Grigoriev I.V."/>
        </authorList>
    </citation>
    <scope>NUCLEOTIDE SEQUENCE [LARGE SCALE GENOMIC DNA]</scope>
    <source>
        <strain evidence="8">ND90Pr / ATCC 201652</strain>
    </source>
</reference>
<protein>
    <submittedName>
        <fullName evidence="7">Carbohydrate-binding module family 50 protein</fullName>
    </submittedName>
</protein>
<dbReference type="InterPro" id="IPR018392">
    <property type="entry name" value="LysM"/>
</dbReference>
<feature type="domain" description="LysM" evidence="6">
    <location>
        <begin position="632"/>
        <end position="678"/>
    </location>
</feature>
<proteinExistence type="predicted"/>
<evidence type="ECO:0000256" key="4">
    <source>
        <dbReference type="SAM" id="MobiDB-lite"/>
    </source>
</evidence>
<dbReference type="PANTHER" id="PTHR34997:SF2">
    <property type="entry name" value="LYSM DOMAIN-CONTAINING PROTEIN-RELATED"/>
    <property type="match status" value="1"/>
</dbReference>
<dbReference type="Pfam" id="PF01476">
    <property type="entry name" value="LysM"/>
    <property type="match status" value="2"/>
</dbReference>
<evidence type="ECO:0000313" key="8">
    <source>
        <dbReference type="Proteomes" id="UP000016934"/>
    </source>
</evidence>